<keyword evidence="2" id="KW-0472">Membrane</keyword>
<dbReference type="AlphaFoldDB" id="A0A642UJA0"/>
<feature type="compositionally biased region" description="Basic and acidic residues" evidence="1">
    <location>
        <begin position="1"/>
        <end position="10"/>
    </location>
</feature>
<organism evidence="3 4">
    <name type="scientific">Diutina rugosa</name>
    <name type="common">Yeast</name>
    <name type="synonym">Candida rugosa</name>
    <dbReference type="NCBI Taxonomy" id="5481"/>
    <lineage>
        <taxon>Eukaryota</taxon>
        <taxon>Fungi</taxon>
        <taxon>Dikarya</taxon>
        <taxon>Ascomycota</taxon>
        <taxon>Saccharomycotina</taxon>
        <taxon>Pichiomycetes</taxon>
        <taxon>Debaryomycetaceae</taxon>
        <taxon>Diutina</taxon>
    </lineage>
</organism>
<feature type="transmembrane region" description="Helical" evidence="2">
    <location>
        <begin position="41"/>
        <end position="58"/>
    </location>
</feature>
<name>A0A642UJA0_DIURU</name>
<dbReference type="OrthoDB" id="3997851at2759"/>
<evidence type="ECO:0000256" key="1">
    <source>
        <dbReference type="SAM" id="MobiDB-lite"/>
    </source>
</evidence>
<dbReference type="RefSeq" id="XP_034011223.1">
    <property type="nucleotide sequence ID" value="XM_034156714.1"/>
</dbReference>
<dbReference type="GeneID" id="54782551"/>
<keyword evidence="2" id="KW-1133">Transmembrane helix</keyword>
<keyword evidence="2" id="KW-0812">Transmembrane</keyword>
<dbReference type="VEuPathDB" id="FungiDB:DIURU_003900"/>
<proteinExistence type="predicted"/>
<gene>
    <name evidence="3" type="ORF">DIURU_003900</name>
</gene>
<reference evidence="3 4" key="1">
    <citation type="submission" date="2019-07" db="EMBL/GenBank/DDBJ databases">
        <title>Genome assembly of two rare yeast pathogens: Diutina rugosa and Trichomonascus ciferrii.</title>
        <authorList>
            <person name="Mixao V."/>
            <person name="Saus E."/>
            <person name="Hansen A."/>
            <person name="Lass-Flor C."/>
            <person name="Gabaldon T."/>
        </authorList>
    </citation>
    <scope>NUCLEOTIDE SEQUENCE [LARGE SCALE GENOMIC DNA]</scope>
    <source>
        <strain evidence="3 4">CBS 613</strain>
    </source>
</reference>
<dbReference type="EMBL" id="SWFT01000116">
    <property type="protein sequence ID" value="KAA8900084.1"/>
    <property type="molecule type" value="Genomic_DNA"/>
</dbReference>
<dbReference type="Proteomes" id="UP000449547">
    <property type="component" value="Unassembled WGS sequence"/>
</dbReference>
<evidence type="ECO:0000256" key="2">
    <source>
        <dbReference type="SAM" id="Phobius"/>
    </source>
</evidence>
<feature type="compositionally biased region" description="Basic and acidic residues" evidence="1">
    <location>
        <begin position="173"/>
        <end position="187"/>
    </location>
</feature>
<comment type="caution">
    <text evidence="3">The sequence shown here is derived from an EMBL/GenBank/DDBJ whole genome shotgun (WGS) entry which is preliminary data.</text>
</comment>
<feature type="region of interest" description="Disordered" evidence="1">
    <location>
        <begin position="1"/>
        <end position="27"/>
    </location>
</feature>
<protein>
    <submittedName>
        <fullName evidence="3">Uncharacterized protein</fullName>
    </submittedName>
</protein>
<feature type="region of interest" description="Disordered" evidence="1">
    <location>
        <begin position="141"/>
        <end position="187"/>
    </location>
</feature>
<feature type="compositionally biased region" description="Low complexity" evidence="1">
    <location>
        <begin position="161"/>
        <end position="172"/>
    </location>
</feature>
<sequence>MQGSYKDKGLPRPYYMTPSKKKHSPYNDLPQNFFNSSRRKLIGYLVVLSLFGTMMWWISQDLRVQPEPIYEVVHHDDAADASMQNGFDIGNVNIKDNMKEADNADLAAGLSAGSKGDKGYAVDEAPKGGIANEDLVVGSDEDSIVGNGKAKPKQGGGVGKGKVASAPGAAAAKGDRAQAKGYKADKE</sequence>
<accession>A0A642UJA0</accession>
<evidence type="ECO:0000313" key="3">
    <source>
        <dbReference type="EMBL" id="KAA8900084.1"/>
    </source>
</evidence>
<dbReference type="OMA" id="LMWWISQ"/>
<keyword evidence="4" id="KW-1185">Reference proteome</keyword>
<evidence type="ECO:0000313" key="4">
    <source>
        <dbReference type="Proteomes" id="UP000449547"/>
    </source>
</evidence>